<proteinExistence type="predicted"/>
<reference evidence="1" key="1">
    <citation type="journal article" date="2014" name="Antimicrob. Agents Chemother.">
        <title>Molecular Survey of the Dissemination of Two blaKPC-Harboring IncFIA Plasmids in New Jersey and New York Hospitals.</title>
        <authorList>
            <person name="Chen L."/>
            <person name="Chavda K.D."/>
            <person name="Melano R.G."/>
            <person name="Hong T."/>
            <person name="Rojtman A.D."/>
            <person name="Jacobs M.R."/>
            <person name="Bonomo R.A."/>
            <person name="Kreiswirth B.N."/>
        </authorList>
    </citation>
    <scope>NUCLEOTIDE SEQUENCE</scope>
    <source>
        <strain evidence="1">BK30683</strain>
        <plasmid evidence="1">pBK30683</plasmid>
    </source>
</reference>
<keyword evidence="1" id="KW-0614">Plasmid</keyword>
<name>W8QSX0_KLEPN</name>
<sequence>MLLFPLVLLKACLPLPVSRVRPGTGRAVFLLSPGAVECVRQSLALSGNALQAAFAA</sequence>
<accession>W8QSX0</accession>
<protein>
    <submittedName>
        <fullName evidence="1">Uncharacterized protein</fullName>
    </submittedName>
</protein>
<evidence type="ECO:0000313" key="1">
    <source>
        <dbReference type="EMBL" id="AHL68089.1"/>
    </source>
</evidence>
<geneLocation type="plasmid" evidence="2">
    <name>pUSKPC3</name>
</geneLocation>
<geneLocation type="plasmid" evidence="1">
    <name>pBK30683</name>
</geneLocation>
<dbReference type="AlphaFoldDB" id="W8QSX0"/>
<reference evidence="2" key="2">
    <citation type="submission" date="2014-04" db="EMBL/GenBank/DDBJ databases">
        <title>Complete sequencing and comparative analyses of KPC-3 plasmids.</title>
        <authorList>
            <person name="Chen Y.-T."/>
            <person name="Lin A.-C."/>
            <person name="Siu K."/>
        </authorList>
    </citation>
    <scope>NUCLEOTIDE SEQUENCE</scope>
    <source>
        <strain evidence="2">NJ HT1872</strain>
        <plasmid evidence="2">pUSKPC3</plasmid>
    </source>
</reference>
<dbReference type="EMBL" id="KF954760">
    <property type="protein sequence ID" value="AHL68089.1"/>
    <property type="molecule type" value="Genomic_DNA"/>
</dbReference>
<dbReference type="EMBL" id="KJ721789">
    <property type="protein sequence ID" value="AIT41970.1"/>
    <property type="molecule type" value="Genomic_DNA"/>
</dbReference>
<organism evidence="1">
    <name type="scientific">Klebsiella pneumoniae</name>
    <dbReference type="NCBI Taxonomy" id="573"/>
    <lineage>
        <taxon>Bacteria</taxon>
        <taxon>Pseudomonadati</taxon>
        <taxon>Pseudomonadota</taxon>
        <taxon>Gammaproteobacteria</taxon>
        <taxon>Enterobacterales</taxon>
        <taxon>Enterobacteriaceae</taxon>
        <taxon>Klebsiella/Raoultella group</taxon>
        <taxon>Klebsiella</taxon>
        <taxon>Klebsiella pneumoniae complex</taxon>
    </lineage>
</organism>
<evidence type="ECO:0000313" key="2">
    <source>
        <dbReference type="EMBL" id="AIT41970.1"/>
    </source>
</evidence>